<dbReference type="PRINTS" id="PR00509">
    <property type="entry name" value="PGMPMM"/>
</dbReference>
<dbReference type="SUPFAM" id="SSF53738">
    <property type="entry name" value="Phosphoglucomutase, first 3 domains"/>
    <property type="match status" value="3"/>
</dbReference>
<dbReference type="Gene3D" id="3.40.120.10">
    <property type="entry name" value="Alpha-D-Glucose-1,6-Bisphosphate, subunit A, domain 3"/>
    <property type="match status" value="3"/>
</dbReference>
<dbReference type="SUPFAM" id="SSF55957">
    <property type="entry name" value="Phosphoglucomutase, C-terminal domain"/>
    <property type="match status" value="1"/>
</dbReference>
<proteinExistence type="inferred from homology"/>
<dbReference type="GO" id="GO:0016868">
    <property type="term" value="F:intramolecular phosphotransferase activity"/>
    <property type="evidence" value="ECO:0007669"/>
    <property type="project" value="InterPro"/>
</dbReference>
<dbReference type="Proteomes" id="UP000004947">
    <property type="component" value="Unassembled WGS sequence"/>
</dbReference>
<evidence type="ECO:0000256" key="6">
    <source>
        <dbReference type="ARBA" id="ARBA00023235"/>
    </source>
</evidence>
<dbReference type="Pfam" id="PF00408">
    <property type="entry name" value="PGM_PMM_IV"/>
    <property type="match status" value="1"/>
</dbReference>
<dbReference type="STRING" id="313628.LNTAR_24369"/>
<gene>
    <name evidence="12" type="ORF">LNTAR_24369</name>
</gene>
<name>A6DQ62_9BACT</name>
<dbReference type="RefSeq" id="WP_007279991.1">
    <property type="nucleotide sequence ID" value="NZ_ABCK01000018.1"/>
</dbReference>
<dbReference type="Pfam" id="PF02879">
    <property type="entry name" value="PGM_PMM_II"/>
    <property type="match status" value="1"/>
</dbReference>
<feature type="domain" description="Alpha-D-phosphohexomutase alpha/beta/alpha" evidence="11">
    <location>
        <begin position="267"/>
        <end position="375"/>
    </location>
</feature>
<sequence>MKFTLNSFTPYDLRAKLGEQLNPEVAYAIGRAYALTQKAKKVCVGGDIRLSSEELKNALARGLAEAGCEVLDLGLTGTEEIYFATVHYKLDGGIQVTASHNPINYNGMKFVGPNSIPIGMANGLQDIKESAEQYLNHPSENLSGTQIAAIRSESCLAEYIQHILKFISLDKLHPMRLLMNAGNGAAGHIIDAIEKEFQNKNVPVEFIKINNEPDGKFPKGIPNPLLHSCRAETSQAVIDNNCDLGIAWDGDCDRCFFFDNKGDFIEGYFIVGLLAEAFLKHDPNQTILQDPRLTWNTIDIVNENGGQCFKSKTGHAFIKKDMRERDAVYGGEMSAHHYFRDFFYCDSGMIPWLLIIELLSSKEADLHELLHQRIALFPNPGELNFTISHKDEAIKSIEQYFRDQGDALIIEYFDGLNIEFKDWRFSLRCSNTEPLVRLNIETRANQGLLKNKLALIQSLLDKWI</sequence>
<evidence type="ECO:0000259" key="9">
    <source>
        <dbReference type="Pfam" id="PF02878"/>
    </source>
</evidence>
<comment type="cofactor">
    <cofactor evidence="1">
        <name>Mg(2+)</name>
        <dbReference type="ChEBI" id="CHEBI:18420"/>
    </cofactor>
</comment>
<protein>
    <submittedName>
        <fullName evidence="12">Phosphomannomutase</fullName>
    </submittedName>
</protein>
<comment type="caution">
    <text evidence="12">The sequence shown here is derived from an EMBL/GenBank/DDBJ whole genome shotgun (WGS) entry which is preliminary data.</text>
</comment>
<feature type="domain" description="Alpha-D-phosphohexomutase alpha/beta/alpha" evidence="10">
    <location>
        <begin position="158"/>
        <end position="262"/>
    </location>
</feature>
<dbReference type="InterPro" id="IPR005841">
    <property type="entry name" value="Alpha-D-phosphohexomutase_SF"/>
</dbReference>
<dbReference type="Pfam" id="PF02878">
    <property type="entry name" value="PGM_PMM_I"/>
    <property type="match status" value="1"/>
</dbReference>
<evidence type="ECO:0000256" key="7">
    <source>
        <dbReference type="RuleBase" id="RU004326"/>
    </source>
</evidence>
<dbReference type="CDD" id="cd03089">
    <property type="entry name" value="PMM_PGM"/>
    <property type="match status" value="1"/>
</dbReference>
<dbReference type="PROSITE" id="PS00710">
    <property type="entry name" value="PGM_PMM"/>
    <property type="match status" value="1"/>
</dbReference>
<dbReference type="AlphaFoldDB" id="A6DQ62"/>
<dbReference type="InterPro" id="IPR016066">
    <property type="entry name" value="A-D-PHexomutase_CS"/>
</dbReference>
<evidence type="ECO:0000256" key="1">
    <source>
        <dbReference type="ARBA" id="ARBA00001946"/>
    </source>
</evidence>
<dbReference type="EMBL" id="ABCK01000018">
    <property type="protein sequence ID" value="EDM26303.1"/>
    <property type="molecule type" value="Genomic_DNA"/>
</dbReference>
<keyword evidence="3" id="KW-0597">Phosphoprotein</keyword>
<dbReference type="InterPro" id="IPR005844">
    <property type="entry name" value="A-D-PHexomutase_a/b/a-I"/>
</dbReference>
<dbReference type="GO" id="GO:0005975">
    <property type="term" value="P:carbohydrate metabolic process"/>
    <property type="evidence" value="ECO:0007669"/>
    <property type="project" value="InterPro"/>
</dbReference>
<dbReference type="Pfam" id="PF02880">
    <property type="entry name" value="PGM_PMM_III"/>
    <property type="match status" value="1"/>
</dbReference>
<dbReference type="InterPro" id="IPR016055">
    <property type="entry name" value="A-D-PHexomutase_a/b/a-I/II/III"/>
</dbReference>
<evidence type="ECO:0000259" key="8">
    <source>
        <dbReference type="Pfam" id="PF00408"/>
    </source>
</evidence>
<keyword evidence="13" id="KW-1185">Reference proteome</keyword>
<evidence type="ECO:0000256" key="2">
    <source>
        <dbReference type="ARBA" id="ARBA00010231"/>
    </source>
</evidence>
<comment type="similarity">
    <text evidence="2 7">Belongs to the phosphohexose mutase family.</text>
</comment>
<keyword evidence="5 7" id="KW-0460">Magnesium</keyword>
<reference evidence="12 13" key="1">
    <citation type="journal article" date="2010" name="J. Bacteriol.">
        <title>Genome sequence of Lentisphaera araneosa HTCC2155T, the type species of the order Lentisphaerales in the phylum Lentisphaerae.</title>
        <authorList>
            <person name="Thrash J.C."/>
            <person name="Cho J.C."/>
            <person name="Vergin K.L."/>
            <person name="Morris R.M."/>
            <person name="Giovannoni S.J."/>
        </authorList>
    </citation>
    <scope>NUCLEOTIDE SEQUENCE [LARGE SCALE GENOMIC DNA]</scope>
    <source>
        <strain evidence="12 13">HTCC2155</strain>
    </source>
</reference>
<organism evidence="12 13">
    <name type="scientific">Lentisphaera araneosa HTCC2155</name>
    <dbReference type="NCBI Taxonomy" id="313628"/>
    <lineage>
        <taxon>Bacteria</taxon>
        <taxon>Pseudomonadati</taxon>
        <taxon>Lentisphaerota</taxon>
        <taxon>Lentisphaeria</taxon>
        <taxon>Lentisphaerales</taxon>
        <taxon>Lentisphaeraceae</taxon>
        <taxon>Lentisphaera</taxon>
    </lineage>
</organism>
<dbReference type="PANTHER" id="PTHR43771:SF1">
    <property type="entry name" value="PHOSPHOMANNOMUTASE"/>
    <property type="match status" value="1"/>
</dbReference>
<dbReference type="OrthoDB" id="9803322at2"/>
<feature type="domain" description="Alpha-D-phosphohexomutase C-terminal" evidence="8">
    <location>
        <begin position="382"/>
        <end position="446"/>
    </location>
</feature>
<dbReference type="InterPro" id="IPR036900">
    <property type="entry name" value="A-D-PHexomutase_C_sf"/>
</dbReference>
<evidence type="ECO:0000313" key="12">
    <source>
        <dbReference type="EMBL" id="EDM26303.1"/>
    </source>
</evidence>
<evidence type="ECO:0000313" key="13">
    <source>
        <dbReference type="Proteomes" id="UP000004947"/>
    </source>
</evidence>
<keyword evidence="4 7" id="KW-0479">Metal-binding</keyword>
<dbReference type="InterPro" id="IPR005843">
    <property type="entry name" value="A-D-PHexomutase_C"/>
</dbReference>
<feature type="domain" description="Alpha-D-phosphohexomutase alpha/beta/alpha" evidence="9">
    <location>
        <begin position="7"/>
        <end position="132"/>
    </location>
</feature>
<evidence type="ECO:0000256" key="5">
    <source>
        <dbReference type="ARBA" id="ARBA00022842"/>
    </source>
</evidence>
<evidence type="ECO:0000256" key="3">
    <source>
        <dbReference type="ARBA" id="ARBA00022553"/>
    </source>
</evidence>
<dbReference type="InterPro" id="IPR005846">
    <property type="entry name" value="A-D-PHexomutase_a/b/a-III"/>
</dbReference>
<evidence type="ECO:0000256" key="4">
    <source>
        <dbReference type="ARBA" id="ARBA00022723"/>
    </source>
</evidence>
<accession>A6DQ62</accession>
<dbReference type="PANTHER" id="PTHR43771">
    <property type="entry name" value="PHOSPHOMANNOMUTASE"/>
    <property type="match status" value="1"/>
</dbReference>
<keyword evidence="6" id="KW-0413">Isomerase</keyword>
<dbReference type="Gene3D" id="3.30.310.50">
    <property type="entry name" value="Alpha-D-phosphohexomutase, C-terminal domain"/>
    <property type="match status" value="1"/>
</dbReference>
<dbReference type="eggNOG" id="COG1109">
    <property type="taxonomic scope" value="Bacteria"/>
</dbReference>
<evidence type="ECO:0000259" key="11">
    <source>
        <dbReference type="Pfam" id="PF02880"/>
    </source>
</evidence>
<dbReference type="InterPro" id="IPR005845">
    <property type="entry name" value="A-D-PHexomutase_a/b/a-II"/>
</dbReference>
<dbReference type="GO" id="GO:0000287">
    <property type="term" value="F:magnesium ion binding"/>
    <property type="evidence" value="ECO:0007669"/>
    <property type="project" value="InterPro"/>
</dbReference>
<evidence type="ECO:0000259" key="10">
    <source>
        <dbReference type="Pfam" id="PF02879"/>
    </source>
</evidence>